<dbReference type="InterPro" id="IPR017871">
    <property type="entry name" value="ABC_transporter-like_CS"/>
</dbReference>
<dbReference type="InterPro" id="IPR027417">
    <property type="entry name" value="P-loop_NTPase"/>
</dbReference>
<keyword evidence="4" id="KW-1278">Translocase</keyword>
<dbReference type="GO" id="GO:0016887">
    <property type="term" value="F:ATP hydrolysis activity"/>
    <property type="evidence" value="ECO:0007669"/>
    <property type="project" value="InterPro"/>
</dbReference>
<sequence length="411" mass="45784">MPISIEGIKFGYTESREVLKDMNFTCRDNRITGIIGPNGCGKTTVLKVIAGFLQPSAGCIRYNDTVIGEVPPVELAKMRAVVEQKIYTPFSFPVYDYVMLGRSPYQKNFQPDSNEDHRIVTDSLRDASVIQFQDRKINELSGGELQRVMIARALAQEPEFLMLDEPTSHLDIRHQLELMKLLSRLTKEKSVVCIIHEINQASSYCDDIVITKDGYVLKEGSSDDVLSAETLEDVFGVLAMQYPGPDGKKKQFAFSLPPEKKTEKKRRIHVISGEGMGRQIIMSLHSAGIDVSAGILNQGDQDYESAKSIGIETISAPPFTGYSDKETTDLKKACDLADTIIIVAVNVGKGNLPNLEIAAEYLDKKEVIFVNPNRNLKKKDLTEGRATELYNLIRSKAKCVENTDEVLEELL</sequence>
<dbReference type="SMART" id="SM00382">
    <property type="entry name" value="AAA"/>
    <property type="match status" value="1"/>
</dbReference>
<dbReference type="GO" id="GO:0005524">
    <property type="term" value="F:ATP binding"/>
    <property type="evidence" value="ECO:0007669"/>
    <property type="project" value="UniProtKB-KW"/>
</dbReference>
<protein>
    <recommendedName>
        <fullName evidence="8">Cobalamin import ATP-binding protein BtuD</fullName>
        <ecNumber evidence="7">7.6.2.8</ecNumber>
    </recommendedName>
    <alternativeName>
        <fullName evidence="9">Vitamin B12-transporting ATPase</fullName>
    </alternativeName>
</protein>
<evidence type="ECO:0000313" key="11">
    <source>
        <dbReference type="EMBL" id="ADN36993.1"/>
    </source>
</evidence>
<organism evidence="11 12">
    <name type="scientific">Methanolacinia petrolearia (strain DSM 11571 / OCM 486 / SEBR 4847)</name>
    <name type="common">Methanoplanus petrolearius</name>
    <dbReference type="NCBI Taxonomy" id="679926"/>
    <lineage>
        <taxon>Archaea</taxon>
        <taxon>Methanobacteriati</taxon>
        <taxon>Methanobacteriota</taxon>
        <taxon>Stenosarchaea group</taxon>
        <taxon>Methanomicrobia</taxon>
        <taxon>Methanomicrobiales</taxon>
        <taxon>Methanomicrobiaceae</taxon>
        <taxon>Methanolacinia</taxon>
    </lineage>
</organism>
<dbReference type="GO" id="GO:0015420">
    <property type="term" value="F:ABC-type vitamin B12 transporter activity"/>
    <property type="evidence" value="ECO:0007669"/>
    <property type="project" value="UniProtKB-EC"/>
</dbReference>
<accession>E1RKQ4</accession>
<dbReference type="RefSeq" id="WP_013330170.1">
    <property type="nucleotide sequence ID" value="NC_014507.1"/>
</dbReference>
<dbReference type="AlphaFoldDB" id="E1RKQ4"/>
<dbReference type="STRING" id="679926.Mpet_2245"/>
<dbReference type="PANTHER" id="PTHR42794">
    <property type="entry name" value="HEMIN IMPORT ATP-BINDING PROTEIN HMUV"/>
    <property type="match status" value="1"/>
</dbReference>
<keyword evidence="1" id="KW-0813">Transport</keyword>
<name>E1RKQ4_METP4</name>
<dbReference type="Proteomes" id="UP000006565">
    <property type="component" value="Chromosome"/>
</dbReference>
<dbReference type="Pfam" id="PF00005">
    <property type="entry name" value="ABC_tran"/>
    <property type="match status" value="1"/>
</dbReference>
<dbReference type="PROSITE" id="PS00211">
    <property type="entry name" value="ABC_TRANSPORTER_1"/>
    <property type="match status" value="1"/>
</dbReference>
<dbReference type="GeneID" id="9744730"/>
<evidence type="ECO:0000259" key="10">
    <source>
        <dbReference type="PROSITE" id="PS50893"/>
    </source>
</evidence>
<dbReference type="EC" id="7.6.2.8" evidence="7"/>
<keyword evidence="12" id="KW-1185">Reference proteome</keyword>
<evidence type="ECO:0000256" key="3">
    <source>
        <dbReference type="ARBA" id="ARBA00022840"/>
    </source>
</evidence>
<dbReference type="PROSITE" id="PS50893">
    <property type="entry name" value="ABC_TRANSPORTER_2"/>
    <property type="match status" value="1"/>
</dbReference>
<dbReference type="FunFam" id="3.40.50.300:FF:000134">
    <property type="entry name" value="Iron-enterobactin ABC transporter ATP-binding protein"/>
    <property type="match status" value="1"/>
</dbReference>
<gene>
    <name evidence="11" type="ordered locus">Mpet_2245</name>
</gene>
<dbReference type="CDD" id="cd03214">
    <property type="entry name" value="ABC_Iron-Siderophores_B12_Hemin"/>
    <property type="match status" value="1"/>
</dbReference>
<dbReference type="OrthoDB" id="24644at2157"/>
<dbReference type="SUPFAM" id="SSF52540">
    <property type="entry name" value="P-loop containing nucleoside triphosphate hydrolases"/>
    <property type="match status" value="1"/>
</dbReference>
<keyword evidence="2" id="KW-0547">Nucleotide-binding</keyword>
<dbReference type="EMBL" id="CP002117">
    <property type="protein sequence ID" value="ADN36993.1"/>
    <property type="molecule type" value="Genomic_DNA"/>
</dbReference>
<dbReference type="eggNOG" id="arCOG00199">
    <property type="taxonomic scope" value="Archaea"/>
</dbReference>
<evidence type="ECO:0000256" key="8">
    <source>
        <dbReference type="ARBA" id="ARBA00073649"/>
    </source>
</evidence>
<evidence type="ECO:0000256" key="4">
    <source>
        <dbReference type="ARBA" id="ARBA00022967"/>
    </source>
</evidence>
<evidence type="ECO:0000256" key="7">
    <source>
        <dbReference type="ARBA" id="ARBA00066387"/>
    </source>
</evidence>
<evidence type="ECO:0000256" key="2">
    <source>
        <dbReference type="ARBA" id="ARBA00022741"/>
    </source>
</evidence>
<dbReference type="KEGG" id="mpi:Mpet_2245"/>
<feature type="domain" description="ABC transporter" evidence="10">
    <location>
        <begin position="3"/>
        <end position="238"/>
    </location>
</feature>
<dbReference type="PANTHER" id="PTHR42794:SF1">
    <property type="entry name" value="HEMIN IMPORT ATP-BINDING PROTEIN HMUV"/>
    <property type="match status" value="1"/>
</dbReference>
<dbReference type="HOGENOM" id="CLU_000604_0_0_2"/>
<dbReference type="Gene3D" id="3.40.50.300">
    <property type="entry name" value="P-loop containing nucleotide triphosphate hydrolases"/>
    <property type="match status" value="1"/>
</dbReference>
<proteinExistence type="predicted"/>
<evidence type="ECO:0000313" key="12">
    <source>
        <dbReference type="Proteomes" id="UP000006565"/>
    </source>
</evidence>
<reference evidence="11 12" key="1">
    <citation type="journal article" date="2010" name="Stand. Genomic Sci.">
        <title>Complete genome sequence of Methanoplanus petrolearius type strain (SEBR 4847).</title>
        <authorList>
            <person name="Brambilla E."/>
            <person name="Djao O.D."/>
            <person name="Daligault H."/>
            <person name="Lapidus A."/>
            <person name="Lucas S."/>
            <person name="Hammon N."/>
            <person name="Nolan M."/>
            <person name="Tice H."/>
            <person name="Cheng J.F."/>
            <person name="Han C."/>
            <person name="Tapia R."/>
            <person name="Goodwin L."/>
            <person name="Pitluck S."/>
            <person name="Liolios K."/>
            <person name="Ivanova N."/>
            <person name="Mavromatis K."/>
            <person name="Mikhailova N."/>
            <person name="Pati A."/>
            <person name="Chen A."/>
            <person name="Palaniappan K."/>
            <person name="Land M."/>
            <person name="Hauser L."/>
            <person name="Chang Y.J."/>
            <person name="Jeffries C.D."/>
            <person name="Rohde M."/>
            <person name="Spring S."/>
            <person name="Sikorski J."/>
            <person name="Goker M."/>
            <person name="Woyke T."/>
            <person name="Bristow J."/>
            <person name="Eisen J.A."/>
            <person name="Markowitz V."/>
            <person name="Hugenholtz P."/>
            <person name="Kyrpides N.C."/>
            <person name="Klenk H.P."/>
        </authorList>
    </citation>
    <scope>NUCLEOTIDE SEQUENCE [LARGE SCALE GENOMIC DNA]</scope>
    <source>
        <strain evidence="12">DSM 11571 / OCM 486 / SEBR 4847</strain>
    </source>
</reference>
<evidence type="ECO:0000256" key="6">
    <source>
        <dbReference type="ARBA" id="ARBA00058960"/>
    </source>
</evidence>
<comment type="function">
    <text evidence="6">Required for corrinoid utilization. Probably part of the ABC transporter complex BtuCDF involved in cobalamin (vitamin B12) import. Probably responsible for energy coupling to the transport system.</text>
</comment>
<dbReference type="InterPro" id="IPR003439">
    <property type="entry name" value="ABC_transporter-like_ATP-bd"/>
</dbReference>
<dbReference type="InterPro" id="IPR003593">
    <property type="entry name" value="AAA+_ATPase"/>
</dbReference>
<evidence type="ECO:0000256" key="1">
    <source>
        <dbReference type="ARBA" id="ARBA00022448"/>
    </source>
</evidence>
<evidence type="ECO:0000256" key="5">
    <source>
        <dbReference type="ARBA" id="ARBA00050590"/>
    </source>
</evidence>
<keyword evidence="3" id="KW-0067">ATP-binding</keyword>
<comment type="catalytic activity">
    <reaction evidence="5">
        <text>an R-cob(III)alamin(out) + ATP + H2O = an R-cob(III)alamin(in) + ADP + phosphate + H(+)</text>
        <dbReference type="Rhea" id="RHEA:17873"/>
        <dbReference type="ChEBI" id="CHEBI:15377"/>
        <dbReference type="ChEBI" id="CHEBI:15378"/>
        <dbReference type="ChEBI" id="CHEBI:30616"/>
        <dbReference type="ChEBI" id="CHEBI:43474"/>
        <dbReference type="ChEBI" id="CHEBI:140785"/>
        <dbReference type="ChEBI" id="CHEBI:456216"/>
        <dbReference type="EC" id="7.6.2.8"/>
    </reaction>
</comment>
<evidence type="ECO:0000256" key="9">
    <source>
        <dbReference type="ARBA" id="ARBA00077139"/>
    </source>
</evidence>